<dbReference type="KEGG" id="nlo:107219473"/>
<dbReference type="PROSITE" id="PS51959">
    <property type="entry name" value="ENDOU"/>
    <property type="match status" value="1"/>
</dbReference>
<evidence type="ECO:0000256" key="3">
    <source>
        <dbReference type="ARBA" id="ARBA00011245"/>
    </source>
</evidence>
<feature type="signal peptide" evidence="11">
    <location>
        <begin position="1"/>
        <end position="21"/>
    </location>
</feature>
<evidence type="ECO:0000256" key="7">
    <source>
        <dbReference type="ARBA" id="ARBA00022801"/>
    </source>
</evidence>
<organism evidence="15">
    <name type="scientific">Neodiprion lecontei</name>
    <name type="common">Redheaded pine sawfly</name>
    <dbReference type="NCBI Taxonomy" id="441921"/>
    <lineage>
        <taxon>Eukaryota</taxon>
        <taxon>Metazoa</taxon>
        <taxon>Ecdysozoa</taxon>
        <taxon>Arthropoda</taxon>
        <taxon>Hexapoda</taxon>
        <taxon>Insecta</taxon>
        <taxon>Pterygota</taxon>
        <taxon>Neoptera</taxon>
        <taxon>Endopterygota</taxon>
        <taxon>Hymenoptera</taxon>
        <taxon>Tenthredinoidea</taxon>
        <taxon>Diprionidae</taxon>
        <taxon>Diprioninae</taxon>
        <taxon>Neodiprion</taxon>
    </lineage>
</organism>
<feature type="domain" description="EndoU" evidence="13">
    <location>
        <begin position="461"/>
        <end position="722"/>
    </location>
</feature>
<gene>
    <name evidence="15" type="primary">LOC107219473</name>
</gene>
<keyword evidence="7 11" id="KW-0378">Hydrolase</keyword>
<feature type="compositionally biased region" description="Low complexity" evidence="12">
    <location>
        <begin position="434"/>
        <end position="452"/>
    </location>
</feature>
<dbReference type="InterPro" id="IPR039787">
    <property type="entry name" value="ENDOU"/>
</dbReference>
<comment type="similarity">
    <text evidence="2 11">Belongs to the ENDOU family.</text>
</comment>
<dbReference type="InterPro" id="IPR018998">
    <property type="entry name" value="EndoU_C"/>
</dbReference>
<dbReference type="GO" id="GO:0004521">
    <property type="term" value="F:RNA endonuclease activity"/>
    <property type="evidence" value="ECO:0007669"/>
    <property type="project" value="UniProtKB-UniRule"/>
</dbReference>
<comment type="subunit">
    <text evidence="3 11">Monomer.</text>
</comment>
<feature type="compositionally biased region" description="Low complexity" evidence="12">
    <location>
        <begin position="408"/>
        <end position="422"/>
    </location>
</feature>
<dbReference type="CDD" id="cd21159">
    <property type="entry name" value="XendoU"/>
    <property type="match status" value="1"/>
</dbReference>
<dbReference type="GO" id="GO:0046872">
    <property type="term" value="F:metal ion binding"/>
    <property type="evidence" value="ECO:0007669"/>
    <property type="project" value="UniProtKB-UniRule"/>
</dbReference>
<keyword evidence="10" id="KW-0456">Lyase</keyword>
<evidence type="ECO:0000259" key="13">
    <source>
        <dbReference type="PROSITE" id="PS51959"/>
    </source>
</evidence>
<sequence length="722" mass="78561">MELKFHIIIFVVLVVAFGIDAKWGGSRGSSSRGSSSRGSSSRGSSSRGSSWFGGSSSRKKETSHPISTSKTNWWSSSKPSTNHNTGSSHTFLTSERGVGSSSVHRPSSSGSDPFRGASAPSLSHGSNTNNSPLRPFGTVPPPRHTGSNTNNSPLRPFGTVPPPPIHRNDFNNRPLTPPPPGFVIPPKHTSVTQKTPIITRPTSRPVVRQPFQNHRNSTPNYGAPAPGFRRNVTSFGGSSYPRQPAYYDPTQTYLQPQTAYPHGNIQPIHNHIYPQQGSVLPPNPAPTYVILPGQQSYSSGRQTGDIFKEALIHAGVNAAVHRLTAPSYYDHYHQNSWSSYGVPPSSQGSYVTSTHIVNNYYDQGSGGAPMNNGGGGSSFPPNYPAQNYPSFSSGSSQPAPPPSVGYPTGNTGSNGNSGSQGTFVSPGNPNSGLPSNGISSPSQNNGQGQSNPTYNWPMAVSDEELWNITEKLFSMDENNAQKYITLNLQNKTTANSTNITDASPQPLFNIQHEAYQIQTVRAIRSLYQAASQVENKTRENSRKEEALLIDLLLNTNVMSATMGFLEKKNLIGRDYYEQKESLKHIWFTPYDGSSSGFKRVFQGEIIGGKILYGIQDWIAFDFAEKSGRANYLSYTEKLELGKAPQTASILKINYEISGIKKNGTSLFIGTSPELELALYTICHYARPNNYCNIALGGTRFMLYTHTFRYFGADLIDLGLPIV</sequence>
<dbReference type="PANTHER" id="PTHR12439">
    <property type="entry name" value="PLACENTAL PROTEIN 11-RELATED"/>
    <property type="match status" value="1"/>
</dbReference>
<feature type="chain" id="PRO_5027142783" evidence="11">
    <location>
        <begin position="22"/>
        <end position="722"/>
    </location>
</feature>
<evidence type="ECO:0000313" key="15">
    <source>
        <dbReference type="RefSeq" id="XP_015513185.1"/>
    </source>
</evidence>
<dbReference type="InterPro" id="IPR037227">
    <property type="entry name" value="EndoU-like"/>
</dbReference>
<accession>A0A6J0BEB8</accession>
<dbReference type="GO" id="GO:0016829">
    <property type="term" value="F:lyase activity"/>
    <property type="evidence" value="ECO:0007669"/>
    <property type="project" value="UniProtKB-KW"/>
</dbReference>
<keyword evidence="11" id="KW-0732">Signal</keyword>
<dbReference type="OrthoDB" id="430326at2759"/>
<feature type="compositionally biased region" description="Low complexity" evidence="12">
    <location>
        <begin position="96"/>
        <end position="111"/>
    </location>
</feature>
<keyword evidence="6 11" id="KW-0255">Endonuclease</keyword>
<dbReference type="RefSeq" id="XP_015513185.1">
    <property type="nucleotide sequence ID" value="XM_015657699.2"/>
</dbReference>
<dbReference type="SUPFAM" id="SSF142877">
    <property type="entry name" value="EndoU-like"/>
    <property type="match status" value="1"/>
</dbReference>
<comment type="cofactor">
    <cofactor evidence="1 11">
        <name>Mn(2+)</name>
        <dbReference type="ChEBI" id="CHEBI:29035"/>
    </cofactor>
</comment>
<keyword evidence="5 11" id="KW-0479">Metal-binding</keyword>
<dbReference type="AlphaFoldDB" id="A0A6J0BEB8"/>
<dbReference type="GO" id="GO:0016787">
    <property type="term" value="F:hydrolase activity"/>
    <property type="evidence" value="ECO:0007669"/>
    <property type="project" value="UniProtKB-KW"/>
</dbReference>
<reference evidence="15" key="1">
    <citation type="submission" date="2025-08" db="UniProtKB">
        <authorList>
            <consortium name="RefSeq"/>
        </authorList>
    </citation>
    <scope>IDENTIFICATION</scope>
    <source>
        <tissue evidence="15">Thorax and Abdomen</tissue>
    </source>
</reference>
<keyword evidence="9 11" id="KW-0464">Manganese</keyword>
<dbReference type="GeneID" id="107219473"/>
<dbReference type="PANTHER" id="PTHR12439:SF42">
    <property type="entry name" value="ENDORIBONUCLEASE-RELATED"/>
    <property type="match status" value="1"/>
</dbReference>
<feature type="compositionally biased region" description="Polar residues" evidence="12">
    <location>
        <begin position="83"/>
        <end position="93"/>
    </location>
</feature>
<evidence type="ECO:0000256" key="4">
    <source>
        <dbReference type="ARBA" id="ARBA00022722"/>
    </source>
</evidence>
<keyword evidence="14" id="KW-1185">Reference proteome</keyword>
<name>A0A6J0BEB8_NEOLC</name>
<evidence type="ECO:0000256" key="2">
    <source>
        <dbReference type="ARBA" id="ARBA00010168"/>
    </source>
</evidence>
<feature type="region of interest" description="Disordered" evidence="12">
    <location>
        <begin position="24"/>
        <end position="159"/>
    </location>
</feature>
<evidence type="ECO:0000256" key="10">
    <source>
        <dbReference type="ARBA" id="ARBA00023239"/>
    </source>
</evidence>
<evidence type="ECO:0000256" key="8">
    <source>
        <dbReference type="ARBA" id="ARBA00022884"/>
    </source>
</evidence>
<feature type="compositionally biased region" description="Low complexity" evidence="12">
    <location>
        <begin position="28"/>
        <end position="56"/>
    </location>
</feature>
<dbReference type="GO" id="GO:0003723">
    <property type="term" value="F:RNA binding"/>
    <property type="evidence" value="ECO:0007669"/>
    <property type="project" value="UniProtKB-UniRule"/>
</dbReference>
<evidence type="ECO:0000256" key="9">
    <source>
        <dbReference type="ARBA" id="ARBA00023211"/>
    </source>
</evidence>
<evidence type="ECO:0000256" key="1">
    <source>
        <dbReference type="ARBA" id="ARBA00001936"/>
    </source>
</evidence>
<evidence type="ECO:0000256" key="11">
    <source>
        <dbReference type="RuleBase" id="RU367085"/>
    </source>
</evidence>
<feature type="compositionally biased region" description="Low complexity" evidence="12">
    <location>
        <begin position="67"/>
        <end position="82"/>
    </location>
</feature>
<feature type="compositionally biased region" description="Polar residues" evidence="12">
    <location>
        <begin position="120"/>
        <end position="132"/>
    </location>
</feature>
<keyword evidence="4 11" id="KW-0540">Nuclease</keyword>
<evidence type="ECO:0000313" key="14">
    <source>
        <dbReference type="Proteomes" id="UP000829291"/>
    </source>
</evidence>
<evidence type="ECO:0000256" key="6">
    <source>
        <dbReference type="ARBA" id="ARBA00022759"/>
    </source>
</evidence>
<dbReference type="Proteomes" id="UP000829291">
    <property type="component" value="Chromosome 7"/>
</dbReference>
<evidence type="ECO:0000256" key="5">
    <source>
        <dbReference type="ARBA" id="ARBA00022723"/>
    </source>
</evidence>
<keyword evidence="8 11" id="KW-0694">RNA-binding</keyword>
<feature type="compositionally biased region" description="Gly residues" evidence="12">
    <location>
        <begin position="367"/>
        <end position="377"/>
    </location>
</feature>
<dbReference type="Pfam" id="PF09412">
    <property type="entry name" value="XendoU"/>
    <property type="match status" value="1"/>
</dbReference>
<feature type="compositionally biased region" description="Polar residues" evidence="12">
    <location>
        <begin position="423"/>
        <end position="433"/>
    </location>
</feature>
<evidence type="ECO:0000256" key="12">
    <source>
        <dbReference type="SAM" id="MobiDB-lite"/>
    </source>
</evidence>
<proteinExistence type="inferred from homology"/>
<protein>
    <submittedName>
        <fullName evidence="15">Atrophin-1 isoform X1</fullName>
    </submittedName>
</protein>
<feature type="region of interest" description="Disordered" evidence="12">
    <location>
        <begin position="367"/>
        <end position="456"/>
    </location>
</feature>
<dbReference type="InParanoid" id="A0A6J0BEB8"/>